<dbReference type="EMBL" id="JAKOOW010000025">
    <property type="protein sequence ID" value="MCG6504256.1"/>
    <property type="molecule type" value="Genomic_DNA"/>
</dbReference>
<evidence type="ECO:0000313" key="3">
    <source>
        <dbReference type="Proteomes" id="UP001298424"/>
    </source>
</evidence>
<keyword evidence="1" id="KW-0732">Signal</keyword>
<proteinExistence type="predicted"/>
<sequence>MKKTAAWILFTAFAAWNTPQALAGNHEDAQKIAVVKGFLDCNAKGACLNEKTADTATKRFLSRTAVAVLNQEKGRFQADDDCSAVIPRCYSGLWSEPGNGGFTWHTPKFTVQGNTVSADFGKTDGVARFKLVRENGQYKIDNSIHVLPAYSTQWWR</sequence>
<keyword evidence="3" id="KW-1185">Reference proteome</keyword>
<organism evidence="2 3">
    <name type="scientific">Kingella pumchi</name>
    <dbReference type="NCBI Taxonomy" id="2779506"/>
    <lineage>
        <taxon>Bacteria</taxon>
        <taxon>Pseudomonadati</taxon>
        <taxon>Pseudomonadota</taxon>
        <taxon>Betaproteobacteria</taxon>
        <taxon>Neisseriales</taxon>
        <taxon>Neisseriaceae</taxon>
        <taxon>Kingella</taxon>
    </lineage>
</organism>
<protein>
    <recommendedName>
        <fullName evidence="4">DUF3828 domain-containing protein</fullName>
    </recommendedName>
</protein>
<accession>A0ABS9NNA4</accession>
<feature type="signal peptide" evidence="1">
    <location>
        <begin position="1"/>
        <end position="23"/>
    </location>
</feature>
<reference evidence="2 3" key="1">
    <citation type="submission" date="2022-02" db="EMBL/GenBank/DDBJ databases">
        <title>Genome sequence data of Kingella unionensis sp. nov. strain CICC 24913 (CCUG 75125).</title>
        <authorList>
            <person name="Xiao M."/>
        </authorList>
    </citation>
    <scope>NUCLEOTIDE SEQUENCE [LARGE SCALE GENOMIC DNA]</scope>
    <source>
        <strain evidence="2 3">CICC 24913</strain>
    </source>
</reference>
<dbReference type="RefSeq" id="WP_238747567.1">
    <property type="nucleotide sequence ID" value="NZ_JAKOOW010000025.1"/>
</dbReference>
<gene>
    <name evidence="2" type="ORF">MB824_07090</name>
</gene>
<evidence type="ECO:0008006" key="4">
    <source>
        <dbReference type="Google" id="ProtNLM"/>
    </source>
</evidence>
<evidence type="ECO:0000313" key="2">
    <source>
        <dbReference type="EMBL" id="MCG6504256.1"/>
    </source>
</evidence>
<name>A0ABS9NNA4_9NEIS</name>
<comment type="caution">
    <text evidence="2">The sequence shown here is derived from an EMBL/GenBank/DDBJ whole genome shotgun (WGS) entry which is preliminary data.</text>
</comment>
<feature type="chain" id="PRO_5046668211" description="DUF3828 domain-containing protein" evidence="1">
    <location>
        <begin position="24"/>
        <end position="156"/>
    </location>
</feature>
<dbReference type="Proteomes" id="UP001298424">
    <property type="component" value="Unassembled WGS sequence"/>
</dbReference>
<evidence type="ECO:0000256" key="1">
    <source>
        <dbReference type="SAM" id="SignalP"/>
    </source>
</evidence>